<dbReference type="EMBL" id="BDGG01000001">
    <property type="protein sequence ID" value="GAU89705.1"/>
    <property type="molecule type" value="Genomic_DNA"/>
</dbReference>
<dbReference type="Proteomes" id="UP000186922">
    <property type="component" value="Unassembled WGS sequence"/>
</dbReference>
<protein>
    <submittedName>
        <fullName evidence="1">Uncharacterized protein</fullName>
    </submittedName>
</protein>
<dbReference type="AlphaFoldDB" id="A0A1D1UMQ9"/>
<name>A0A1D1UMQ9_RAMVA</name>
<organism evidence="1 2">
    <name type="scientific">Ramazzottius varieornatus</name>
    <name type="common">Water bear</name>
    <name type="synonym">Tardigrade</name>
    <dbReference type="NCBI Taxonomy" id="947166"/>
    <lineage>
        <taxon>Eukaryota</taxon>
        <taxon>Metazoa</taxon>
        <taxon>Ecdysozoa</taxon>
        <taxon>Tardigrada</taxon>
        <taxon>Eutardigrada</taxon>
        <taxon>Parachela</taxon>
        <taxon>Hypsibioidea</taxon>
        <taxon>Ramazzottiidae</taxon>
        <taxon>Ramazzottius</taxon>
    </lineage>
</organism>
<evidence type="ECO:0000313" key="1">
    <source>
        <dbReference type="EMBL" id="GAU89705.1"/>
    </source>
</evidence>
<evidence type="ECO:0000313" key="2">
    <source>
        <dbReference type="Proteomes" id="UP000186922"/>
    </source>
</evidence>
<comment type="caution">
    <text evidence="1">The sequence shown here is derived from an EMBL/GenBank/DDBJ whole genome shotgun (WGS) entry which is preliminary data.</text>
</comment>
<sequence>LGGRRFKISTVNRTIVQATADVYFDQDGFKIPNYLLKQFDLNTHHYEVHERREIMGQDFSLWRYGSMRVYCLQEKTDPLLSNPKIHNFCSNTPICKLCAGSGYEGSCPLCLVPVSVHTV</sequence>
<proteinExistence type="predicted"/>
<gene>
    <name evidence="1" type="primary">RvY_02221-1</name>
    <name evidence="1" type="synonym">RvY_02221.1</name>
    <name evidence="1" type="ORF">RvY_02221</name>
</gene>
<keyword evidence="2" id="KW-1185">Reference proteome</keyword>
<feature type="non-terminal residue" evidence="1">
    <location>
        <position position="1"/>
    </location>
</feature>
<reference evidence="1 2" key="1">
    <citation type="journal article" date="2016" name="Nat. Commun.">
        <title>Extremotolerant tardigrade genome and improved radiotolerance of human cultured cells by tardigrade-unique protein.</title>
        <authorList>
            <person name="Hashimoto T."/>
            <person name="Horikawa D.D."/>
            <person name="Saito Y."/>
            <person name="Kuwahara H."/>
            <person name="Kozuka-Hata H."/>
            <person name="Shin-I T."/>
            <person name="Minakuchi Y."/>
            <person name="Ohishi K."/>
            <person name="Motoyama A."/>
            <person name="Aizu T."/>
            <person name="Enomoto A."/>
            <person name="Kondo K."/>
            <person name="Tanaka S."/>
            <person name="Hara Y."/>
            <person name="Koshikawa S."/>
            <person name="Sagara H."/>
            <person name="Miura T."/>
            <person name="Yokobori S."/>
            <person name="Miyagawa K."/>
            <person name="Suzuki Y."/>
            <person name="Kubo T."/>
            <person name="Oyama M."/>
            <person name="Kohara Y."/>
            <person name="Fujiyama A."/>
            <person name="Arakawa K."/>
            <person name="Katayama T."/>
            <person name="Toyoda A."/>
            <person name="Kunieda T."/>
        </authorList>
    </citation>
    <scope>NUCLEOTIDE SEQUENCE [LARGE SCALE GENOMIC DNA]</scope>
    <source>
        <strain evidence="1 2">YOKOZUNA-1</strain>
    </source>
</reference>
<accession>A0A1D1UMQ9</accession>